<comment type="caution">
    <text evidence="2">The sequence shown here is derived from an EMBL/GenBank/DDBJ whole genome shotgun (WGS) entry which is preliminary data.</text>
</comment>
<evidence type="ECO:0000313" key="3">
    <source>
        <dbReference type="Proteomes" id="UP000249130"/>
    </source>
</evidence>
<sequence>MIWSTILSFLGGPLINGLLGAYQKKLDAAGSRDGHAVDLAKAEIQAEIETRKQVAEIRRAEGAWGPIGLIMFGFGLFALSYFGKCVVWDTMLGWGTTPAIKGITSETFGTIVQWLFGSGTVLSVSRMLATRLGR</sequence>
<feature type="transmembrane region" description="Helical" evidence="1">
    <location>
        <begin position="62"/>
        <end position="82"/>
    </location>
</feature>
<protein>
    <recommendedName>
        <fullName evidence="4">Holin of 3TMs, for gene-transfer release</fullName>
    </recommendedName>
</protein>
<keyword evidence="1" id="KW-1133">Transmembrane helix</keyword>
<gene>
    <name evidence="2" type="ORF">CH341_11595</name>
</gene>
<accession>A0A327L8D1</accession>
<organism evidence="2 3">
    <name type="scientific">Rhodoplanes roseus</name>
    <dbReference type="NCBI Taxonomy" id="29409"/>
    <lineage>
        <taxon>Bacteria</taxon>
        <taxon>Pseudomonadati</taxon>
        <taxon>Pseudomonadota</taxon>
        <taxon>Alphaproteobacteria</taxon>
        <taxon>Hyphomicrobiales</taxon>
        <taxon>Nitrobacteraceae</taxon>
        <taxon>Rhodoplanes</taxon>
    </lineage>
</organism>
<dbReference type="EMBL" id="NPEX01000063">
    <property type="protein sequence ID" value="RAI43958.1"/>
    <property type="molecule type" value="Genomic_DNA"/>
</dbReference>
<keyword evidence="1" id="KW-0812">Transmembrane</keyword>
<evidence type="ECO:0000313" key="2">
    <source>
        <dbReference type="EMBL" id="RAI43958.1"/>
    </source>
</evidence>
<feature type="transmembrane region" description="Helical" evidence="1">
    <location>
        <begin position="111"/>
        <end position="129"/>
    </location>
</feature>
<dbReference type="RefSeq" id="WP_111419200.1">
    <property type="nucleotide sequence ID" value="NZ_NPEX01000063.1"/>
</dbReference>
<evidence type="ECO:0000256" key="1">
    <source>
        <dbReference type="SAM" id="Phobius"/>
    </source>
</evidence>
<reference evidence="2 3" key="1">
    <citation type="submission" date="2017-07" db="EMBL/GenBank/DDBJ databases">
        <title>Draft Genome Sequences of Select Purple Nonsulfur Bacteria.</title>
        <authorList>
            <person name="Lasarre B."/>
            <person name="Mckinlay J.B."/>
        </authorList>
    </citation>
    <scope>NUCLEOTIDE SEQUENCE [LARGE SCALE GENOMIC DNA]</scope>
    <source>
        <strain evidence="2 3">DSM 5909</strain>
    </source>
</reference>
<proteinExistence type="predicted"/>
<keyword evidence="3" id="KW-1185">Reference proteome</keyword>
<keyword evidence="1" id="KW-0472">Membrane</keyword>
<name>A0A327L8D1_9BRAD</name>
<evidence type="ECO:0008006" key="4">
    <source>
        <dbReference type="Google" id="ProtNLM"/>
    </source>
</evidence>
<dbReference type="AlphaFoldDB" id="A0A327L8D1"/>
<dbReference type="OrthoDB" id="8265004at2"/>
<feature type="transmembrane region" description="Helical" evidence="1">
    <location>
        <begin position="6"/>
        <end position="22"/>
    </location>
</feature>
<dbReference type="Proteomes" id="UP000249130">
    <property type="component" value="Unassembled WGS sequence"/>
</dbReference>